<dbReference type="PANTHER" id="PTHR31001">
    <property type="entry name" value="UNCHARACTERIZED TRANSCRIPTIONAL REGULATORY PROTEIN"/>
    <property type="match status" value="1"/>
</dbReference>
<feature type="compositionally biased region" description="Polar residues" evidence="3">
    <location>
        <begin position="76"/>
        <end position="88"/>
    </location>
</feature>
<evidence type="ECO:0000256" key="3">
    <source>
        <dbReference type="SAM" id="MobiDB-lite"/>
    </source>
</evidence>
<dbReference type="InterPro" id="IPR001138">
    <property type="entry name" value="Zn2Cys6_DnaBD"/>
</dbReference>
<evidence type="ECO:0000259" key="4">
    <source>
        <dbReference type="PROSITE" id="PS50048"/>
    </source>
</evidence>
<dbReference type="GO" id="GO:0008270">
    <property type="term" value="F:zinc ion binding"/>
    <property type="evidence" value="ECO:0007669"/>
    <property type="project" value="InterPro"/>
</dbReference>
<feature type="region of interest" description="Disordered" evidence="3">
    <location>
        <begin position="56"/>
        <end position="103"/>
    </location>
</feature>
<dbReference type="PANTHER" id="PTHR31001:SF40">
    <property type="entry name" value="ZN(II)2CYS6 TRANSCRIPTION FACTOR (EUROFUNG)"/>
    <property type="match status" value="1"/>
</dbReference>
<proteinExistence type="predicted"/>
<keyword evidence="2" id="KW-0539">Nucleus</keyword>
<comment type="subcellular location">
    <subcellularLocation>
        <location evidence="1">Nucleus</location>
    </subcellularLocation>
</comment>
<organism evidence="5 6">
    <name type="scientific">Dothistroma septosporum (strain NZE10 / CBS 128990)</name>
    <name type="common">Red band needle blight fungus</name>
    <name type="synonym">Mycosphaerella pini</name>
    <dbReference type="NCBI Taxonomy" id="675120"/>
    <lineage>
        <taxon>Eukaryota</taxon>
        <taxon>Fungi</taxon>
        <taxon>Dikarya</taxon>
        <taxon>Ascomycota</taxon>
        <taxon>Pezizomycotina</taxon>
        <taxon>Dothideomycetes</taxon>
        <taxon>Dothideomycetidae</taxon>
        <taxon>Mycosphaerellales</taxon>
        <taxon>Mycosphaerellaceae</taxon>
        <taxon>Dothistroma</taxon>
    </lineage>
</organism>
<reference evidence="5 6" key="2">
    <citation type="journal article" date="2012" name="PLoS Pathog.">
        <title>Diverse lifestyles and strategies of plant pathogenesis encoded in the genomes of eighteen Dothideomycetes fungi.</title>
        <authorList>
            <person name="Ohm R.A."/>
            <person name="Feau N."/>
            <person name="Henrissat B."/>
            <person name="Schoch C.L."/>
            <person name="Horwitz B.A."/>
            <person name="Barry K.W."/>
            <person name="Condon B.J."/>
            <person name="Copeland A.C."/>
            <person name="Dhillon B."/>
            <person name="Glaser F."/>
            <person name="Hesse C.N."/>
            <person name="Kosti I."/>
            <person name="LaButti K."/>
            <person name="Lindquist E.A."/>
            <person name="Lucas S."/>
            <person name="Salamov A.A."/>
            <person name="Bradshaw R.E."/>
            <person name="Ciuffetti L."/>
            <person name="Hamelin R.C."/>
            <person name="Kema G.H.J."/>
            <person name="Lawrence C."/>
            <person name="Scott J.A."/>
            <person name="Spatafora J.W."/>
            <person name="Turgeon B.G."/>
            <person name="de Wit P.J.G.M."/>
            <person name="Zhong S."/>
            <person name="Goodwin S.B."/>
            <person name="Grigoriev I.V."/>
        </authorList>
    </citation>
    <scope>NUCLEOTIDE SEQUENCE [LARGE SCALE GENOMIC DNA]</scope>
    <source>
        <strain evidence="6">NZE10 / CBS 128990</strain>
    </source>
</reference>
<reference evidence="6" key="1">
    <citation type="journal article" date="2012" name="PLoS Genet.">
        <title>The genomes of the fungal plant pathogens Cladosporium fulvum and Dothistroma septosporum reveal adaptation to different hosts and lifestyles but also signatures of common ancestry.</title>
        <authorList>
            <person name="de Wit P.J.G.M."/>
            <person name="van der Burgt A."/>
            <person name="Oekmen B."/>
            <person name="Stergiopoulos I."/>
            <person name="Abd-Elsalam K.A."/>
            <person name="Aerts A.L."/>
            <person name="Bahkali A.H."/>
            <person name="Beenen H.G."/>
            <person name="Chettri P."/>
            <person name="Cox M.P."/>
            <person name="Datema E."/>
            <person name="de Vries R.P."/>
            <person name="Dhillon B."/>
            <person name="Ganley A.R."/>
            <person name="Griffiths S.A."/>
            <person name="Guo Y."/>
            <person name="Hamelin R.C."/>
            <person name="Henrissat B."/>
            <person name="Kabir M.S."/>
            <person name="Jashni M.K."/>
            <person name="Kema G."/>
            <person name="Klaubauf S."/>
            <person name="Lapidus A."/>
            <person name="Levasseur A."/>
            <person name="Lindquist E."/>
            <person name="Mehrabi R."/>
            <person name="Ohm R.A."/>
            <person name="Owen T.J."/>
            <person name="Salamov A."/>
            <person name="Schwelm A."/>
            <person name="Schijlen E."/>
            <person name="Sun H."/>
            <person name="van den Burg H.A."/>
            <person name="van Ham R.C.H.J."/>
            <person name="Zhang S."/>
            <person name="Goodwin S.B."/>
            <person name="Grigoriev I.V."/>
            <person name="Collemare J."/>
            <person name="Bradshaw R.E."/>
        </authorList>
    </citation>
    <scope>NUCLEOTIDE SEQUENCE [LARGE SCALE GENOMIC DNA]</scope>
    <source>
        <strain evidence="6">NZE10 / CBS 128990</strain>
    </source>
</reference>
<dbReference type="SMART" id="SM00066">
    <property type="entry name" value="GAL4"/>
    <property type="match status" value="1"/>
</dbReference>
<evidence type="ECO:0000256" key="2">
    <source>
        <dbReference type="ARBA" id="ARBA00023242"/>
    </source>
</evidence>
<accession>M2YMM0</accession>
<dbReference type="EMBL" id="KB446540">
    <property type="protein sequence ID" value="EME43226.1"/>
    <property type="molecule type" value="Genomic_DNA"/>
</dbReference>
<keyword evidence="6" id="KW-1185">Reference proteome</keyword>
<dbReference type="Pfam" id="PF00172">
    <property type="entry name" value="Zn_clus"/>
    <property type="match status" value="1"/>
</dbReference>
<dbReference type="OrthoDB" id="4898680at2759"/>
<sequence length="163" mass="17318">MSSVSPPQTIPAKRRNGMLQSCEPCRRRKLSCDHKLPACGRCVRRGTSSVCYYHPAPLTKTPPGSSSLVSLVAGTTDPSPSPQSNAASTVPPPRIDQPVARQKDSALAFESKLPEILSVPSAGILMESATRVKHVGFVSRARYSSHGAMTETHSGAYGFCSPP</sequence>
<dbReference type="InterPro" id="IPR036864">
    <property type="entry name" value="Zn2-C6_fun-type_DNA-bd_sf"/>
</dbReference>
<dbReference type="STRING" id="675120.M2YMM0"/>
<dbReference type="SUPFAM" id="SSF57701">
    <property type="entry name" value="Zn2/Cys6 DNA-binding domain"/>
    <property type="match status" value="1"/>
</dbReference>
<name>M2YMM0_DOTSN</name>
<dbReference type="PROSITE" id="PS50048">
    <property type="entry name" value="ZN2_CY6_FUNGAL_2"/>
    <property type="match status" value="1"/>
</dbReference>
<feature type="domain" description="Zn(2)-C6 fungal-type" evidence="4">
    <location>
        <begin position="21"/>
        <end position="53"/>
    </location>
</feature>
<dbReference type="Gene3D" id="4.10.240.10">
    <property type="entry name" value="Zn(2)-C6 fungal-type DNA-binding domain"/>
    <property type="match status" value="1"/>
</dbReference>
<dbReference type="HOGENOM" id="CLU_1627005_0_0_1"/>
<dbReference type="PROSITE" id="PS00463">
    <property type="entry name" value="ZN2_CY6_FUNGAL_1"/>
    <property type="match status" value="1"/>
</dbReference>
<dbReference type="GO" id="GO:0005634">
    <property type="term" value="C:nucleus"/>
    <property type="evidence" value="ECO:0007669"/>
    <property type="project" value="UniProtKB-SubCell"/>
</dbReference>
<evidence type="ECO:0000256" key="1">
    <source>
        <dbReference type="ARBA" id="ARBA00004123"/>
    </source>
</evidence>
<gene>
    <name evidence="5" type="ORF">DOTSEDRAFT_131743</name>
</gene>
<evidence type="ECO:0000313" key="5">
    <source>
        <dbReference type="EMBL" id="EME43226.1"/>
    </source>
</evidence>
<evidence type="ECO:0000313" key="6">
    <source>
        <dbReference type="Proteomes" id="UP000016933"/>
    </source>
</evidence>
<feature type="region of interest" description="Disordered" evidence="3">
    <location>
        <begin position="1"/>
        <end position="20"/>
    </location>
</feature>
<dbReference type="GO" id="GO:0000981">
    <property type="term" value="F:DNA-binding transcription factor activity, RNA polymerase II-specific"/>
    <property type="evidence" value="ECO:0007669"/>
    <property type="project" value="InterPro"/>
</dbReference>
<dbReference type="CDD" id="cd00067">
    <property type="entry name" value="GAL4"/>
    <property type="match status" value="1"/>
</dbReference>
<protein>
    <recommendedName>
        <fullName evidence="4">Zn(2)-C6 fungal-type domain-containing protein</fullName>
    </recommendedName>
</protein>
<dbReference type="Proteomes" id="UP000016933">
    <property type="component" value="Unassembled WGS sequence"/>
</dbReference>
<dbReference type="AlphaFoldDB" id="M2YMM0"/>
<dbReference type="InterPro" id="IPR050613">
    <property type="entry name" value="Sec_Metabolite_Reg"/>
</dbReference>